<dbReference type="SUPFAM" id="SSF159871">
    <property type="entry name" value="YdgH-like"/>
    <property type="match status" value="1"/>
</dbReference>
<comment type="caution">
    <text evidence="2">The sequence shown here is derived from an EMBL/GenBank/DDBJ whole genome shotgun (WGS) entry which is preliminary data.</text>
</comment>
<feature type="signal peptide" evidence="1">
    <location>
        <begin position="1"/>
        <end position="19"/>
    </location>
</feature>
<organism evidence="2 3">
    <name type="scientific">Providencia huaxiensis</name>
    <dbReference type="NCBI Taxonomy" id="2027290"/>
    <lineage>
        <taxon>Bacteria</taxon>
        <taxon>Pseudomonadati</taxon>
        <taxon>Pseudomonadota</taxon>
        <taxon>Gammaproteobacteria</taxon>
        <taxon>Enterobacterales</taxon>
        <taxon>Morganellaceae</taxon>
        <taxon>Providencia</taxon>
    </lineage>
</organism>
<dbReference type="InterPro" id="IPR036275">
    <property type="entry name" value="YdgH-like_sf"/>
</dbReference>
<gene>
    <name evidence="2" type="ORF">J7T18_07685</name>
</gene>
<keyword evidence="1" id="KW-0732">Signal</keyword>
<evidence type="ECO:0000313" key="2">
    <source>
        <dbReference type="EMBL" id="MBQ0268181.1"/>
    </source>
</evidence>
<proteinExistence type="predicted"/>
<evidence type="ECO:0000313" key="3">
    <source>
        <dbReference type="Proteomes" id="UP000674270"/>
    </source>
</evidence>
<reference evidence="2" key="1">
    <citation type="submission" date="2021-03" db="EMBL/GenBank/DDBJ databases">
        <authorList>
            <person name="Stanton E."/>
        </authorList>
    </citation>
    <scope>NUCLEOTIDE SEQUENCE</scope>
    <source>
        <strain evidence="2">2020EL-00113</strain>
    </source>
</reference>
<accession>A0A8I2APD5</accession>
<protein>
    <submittedName>
        <fullName evidence="2">DUF1471 domain-containing protein</fullName>
    </submittedName>
</protein>
<name>A0A8I2APD5_9GAMM</name>
<dbReference type="Proteomes" id="UP000674270">
    <property type="component" value="Unassembled WGS sequence"/>
</dbReference>
<dbReference type="RefSeq" id="WP_195697842.1">
    <property type="nucleotide sequence ID" value="NZ_JAGKLY010000002.1"/>
</dbReference>
<dbReference type="EMBL" id="JAGKLY010000002">
    <property type="protein sequence ID" value="MBQ0268181.1"/>
    <property type="molecule type" value="Genomic_DNA"/>
</dbReference>
<sequence length="93" mass="10083">MKNMTMLLVLSLMSYQALASNNKVDSLLAENTVVESPSSEGANKKILDSIGDASLSSVEMQAKKKAKELGASRYKIIGTSGETRLRGHVTFYQ</sequence>
<dbReference type="AlphaFoldDB" id="A0A8I2APD5"/>
<feature type="chain" id="PRO_5041108474" evidence="1">
    <location>
        <begin position="20"/>
        <end position="93"/>
    </location>
</feature>
<evidence type="ECO:0000256" key="1">
    <source>
        <dbReference type="SAM" id="SignalP"/>
    </source>
</evidence>